<dbReference type="AlphaFoldDB" id="A0AAE0XSG3"/>
<proteinExistence type="predicted"/>
<sequence length="169" mass="18956">MKLGKKKLQGEVLGVTEAGELAKGDHREGFLVRLCAQRAEELVTRVREKPGANTPSDVRTVIGVRSPNPDSSLDKLLYCRGWEGDVPRPGLMIAVCERRGELTVITWWKVIIRTCYSELAGRLYGGGLTLWTISMLREYMYHLSIAEELYESLAVGIFPSRCHLSSVLY</sequence>
<protein>
    <submittedName>
        <fullName evidence="1">Uncharacterized protein</fullName>
    </submittedName>
</protein>
<evidence type="ECO:0000313" key="1">
    <source>
        <dbReference type="EMBL" id="KAK3708205.1"/>
    </source>
</evidence>
<evidence type="ECO:0000313" key="2">
    <source>
        <dbReference type="Proteomes" id="UP001283361"/>
    </source>
</evidence>
<dbReference type="Proteomes" id="UP001283361">
    <property type="component" value="Unassembled WGS sequence"/>
</dbReference>
<name>A0AAE0XSG3_9GAST</name>
<accession>A0AAE0XSG3</accession>
<organism evidence="1 2">
    <name type="scientific">Elysia crispata</name>
    <name type="common">lettuce slug</name>
    <dbReference type="NCBI Taxonomy" id="231223"/>
    <lineage>
        <taxon>Eukaryota</taxon>
        <taxon>Metazoa</taxon>
        <taxon>Spiralia</taxon>
        <taxon>Lophotrochozoa</taxon>
        <taxon>Mollusca</taxon>
        <taxon>Gastropoda</taxon>
        <taxon>Heterobranchia</taxon>
        <taxon>Euthyneura</taxon>
        <taxon>Panpulmonata</taxon>
        <taxon>Sacoglossa</taxon>
        <taxon>Placobranchoidea</taxon>
        <taxon>Plakobranchidae</taxon>
        <taxon>Elysia</taxon>
    </lineage>
</organism>
<gene>
    <name evidence="1" type="ORF">RRG08_023614</name>
</gene>
<reference evidence="1" key="1">
    <citation type="journal article" date="2023" name="G3 (Bethesda)">
        <title>A reference genome for the long-term kleptoplast-retaining sea slug Elysia crispata morphotype clarki.</title>
        <authorList>
            <person name="Eastman K.E."/>
            <person name="Pendleton A.L."/>
            <person name="Shaikh M.A."/>
            <person name="Suttiyut T."/>
            <person name="Ogas R."/>
            <person name="Tomko P."/>
            <person name="Gavelis G."/>
            <person name="Widhalm J.R."/>
            <person name="Wisecaver J.H."/>
        </authorList>
    </citation>
    <scope>NUCLEOTIDE SEQUENCE</scope>
    <source>
        <strain evidence="1">ECLA1</strain>
    </source>
</reference>
<dbReference type="EMBL" id="JAWDGP010007701">
    <property type="protein sequence ID" value="KAK3708205.1"/>
    <property type="molecule type" value="Genomic_DNA"/>
</dbReference>
<comment type="caution">
    <text evidence="1">The sequence shown here is derived from an EMBL/GenBank/DDBJ whole genome shotgun (WGS) entry which is preliminary data.</text>
</comment>
<keyword evidence="2" id="KW-1185">Reference proteome</keyword>